<proteinExistence type="predicted"/>
<dbReference type="EMBL" id="JBHSDU010000003">
    <property type="protein sequence ID" value="MFC4311410.1"/>
    <property type="molecule type" value="Genomic_DNA"/>
</dbReference>
<accession>A0ABV8SWD3</accession>
<evidence type="ECO:0000313" key="2">
    <source>
        <dbReference type="Proteomes" id="UP001595904"/>
    </source>
</evidence>
<evidence type="ECO:0000313" key="1">
    <source>
        <dbReference type="EMBL" id="MFC4311410.1"/>
    </source>
</evidence>
<comment type="caution">
    <text evidence="1">The sequence shown here is derived from an EMBL/GenBank/DDBJ whole genome shotgun (WGS) entry which is preliminary data.</text>
</comment>
<sequence length="186" mass="20968">MQTPDADSVRSALAYFKVSRGFAGIAKPDIGKKIASLLVDHSKRVTPKTAPTRVSELASAFERELDSNNLLSAASKLLWLRSRTPFVIYDSRAVRALSLEQRFDKRNYASYSQAWKLAYRSRQADIHHALKNLPKFAHFTAAADRGETYIAEIASHEWFAERVFDQYLWLVGDPKTTGESDEEADA</sequence>
<dbReference type="RefSeq" id="WP_380599727.1">
    <property type="nucleotide sequence ID" value="NZ_JBHSDU010000003.1"/>
</dbReference>
<name>A0ABV8SWD3_9GAMM</name>
<dbReference type="Proteomes" id="UP001595904">
    <property type="component" value="Unassembled WGS sequence"/>
</dbReference>
<gene>
    <name evidence="1" type="ORF">ACFPN2_20085</name>
</gene>
<protein>
    <submittedName>
        <fullName evidence="1">Uncharacterized protein</fullName>
    </submittedName>
</protein>
<reference evidence="2" key="1">
    <citation type="journal article" date="2019" name="Int. J. Syst. Evol. Microbiol.">
        <title>The Global Catalogue of Microorganisms (GCM) 10K type strain sequencing project: providing services to taxonomists for standard genome sequencing and annotation.</title>
        <authorList>
            <consortium name="The Broad Institute Genomics Platform"/>
            <consortium name="The Broad Institute Genome Sequencing Center for Infectious Disease"/>
            <person name="Wu L."/>
            <person name="Ma J."/>
        </authorList>
    </citation>
    <scope>NUCLEOTIDE SEQUENCE [LARGE SCALE GENOMIC DNA]</scope>
    <source>
        <strain evidence="2">CGMCC 1.10759</strain>
    </source>
</reference>
<keyword evidence="2" id="KW-1185">Reference proteome</keyword>
<organism evidence="1 2">
    <name type="scientific">Steroidobacter flavus</name>
    <dbReference type="NCBI Taxonomy" id="1842136"/>
    <lineage>
        <taxon>Bacteria</taxon>
        <taxon>Pseudomonadati</taxon>
        <taxon>Pseudomonadota</taxon>
        <taxon>Gammaproteobacteria</taxon>
        <taxon>Steroidobacterales</taxon>
        <taxon>Steroidobacteraceae</taxon>
        <taxon>Steroidobacter</taxon>
    </lineage>
</organism>